<protein>
    <submittedName>
        <fullName evidence="1">Uncharacterized protein</fullName>
    </submittedName>
</protein>
<evidence type="ECO:0000313" key="1">
    <source>
        <dbReference type="EMBL" id="CAB3259046.1"/>
    </source>
</evidence>
<reference evidence="1 2" key="1">
    <citation type="submission" date="2020-04" db="EMBL/GenBank/DDBJ databases">
        <authorList>
            <person name="Wallbank WR R."/>
            <person name="Pardo Diaz C."/>
            <person name="Kozak K."/>
            <person name="Martin S."/>
            <person name="Jiggins C."/>
            <person name="Moest M."/>
            <person name="Warren A I."/>
            <person name="Byers J.R.P. K."/>
            <person name="Montejo-Kovacevich G."/>
            <person name="Yen C E."/>
        </authorList>
    </citation>
    <scope>NUCLEOTIDE SEQUENCE [LARGE SCALE GENOMIC DNA]</scope>
</reference>
<gene>
    <name evidence="1" type="ORF">APLA_LOCUS16829</name>
</gene>
<sequence length="112" mass="12161">MENNKSLGYTVGVSVRLWPQQAGKPVSAVTLEQNLLKYGTGGAEERGDSEGWALRLEIRPPFFIPLLCEAPVGCLAVSSSQREKVLTYLTTGGFLLPPSASKMFARVRFSVS</sequence>
<proteinExistence type="predicted"/>
<name>A0A8S1BH13_ARCPL</name>
<dbReference type="AlphaFoldDB" id="A0A8S1BH13"/>
<comment type="caution">
    <text evidence="1">The sequence shown here is derived from an EMBL/GenBank/DDBJ whole genome shotgun (WGS) entry which is preliminary data.</text>
</comment>
<dbReference type="EMBL" id="CADEBC010000602">
    <property type="protein sequence ID" value="CAB3259046.1"/>
    <property type="molecule type" value="Genomic_DNA"/>
</dbReference>
<accession>A0A8S1BH13</accession>
<evidence type="ECO:0000313" key="2">
    <source>
        <dbReference type="Proteomes" id="UP000494106"/>
    </source>
</evidence>
<organism evidence="1 2">
    <name type="scientific">Arctia plantaginis</name>
    <name type="common">Wood tiger moth</name>
    <name type="synonym">Phalaena plantaginis</name>
    <dbReference type="NCBI Taxonomy" id="874455"/>
    <lineage>
        <taxon>Eukaryota</taxon>
        <taxon>Metazoa</taxon>
        <taxon>Ecdysozoa</taxon>
        <taxon>Arthropoda</taxon>
        <taxon>Hexapoda</taxon>
        <taxon>Insecta</taxon>
        <taxon>Pterygota</taxon>
        <taxon>Neoptera</taxon>
        <taxon>Endopterygota</taxon>
        <taxon>Lepidoptera</taxon>
        <taxon>Glossata</taxon>
        <taxon>Ditrysia</taxon>
        <taxon>Noctuoidea</taxon>
        <taxon>Erebidae</taxon>
        <taxon>Arctiinae</taxon>
        <taxon>Arctia</taxon>
    </lineage>
</organism>
<keyword evidence="2" id="KW-1185">Reference proteome</keyword>
<dbReference type="Proteomes" id="UP000494106">
    <property type="component" value="Unassembled WGS sequence"/>
</dbReference>